<keyword evidence="5" id="KW-0862">Zinc</keyword>
<protein>
    <recommendedName>
        <fullName evidence="5">E3 ubiquitin-protein ligase</fullName>
        <ecNumber evidence="5">2.3.2.27</ecNumber>
    </recommendedName>
</protein>
<accession>A0A667H551</accession>
<dbReference type="Gene3D" id="3.30.390.130">
    <property type="match status" value="1"/>
</dbReference>
<dbReference type="GO" id="GO:0008270">
    <property type="term" value="F:zinc ion binding"/>
    <property type="evidence" value="ECO:0007669"/>
    <property type="project" value="UniProtKB-KW"/>
</dbReference>
<keyword evidence="5" id="KW-0863">Zinc-finger</keyword>
<evidence type="ECO:0000256" key="3">
    <source>
        <dbReference type="ARBA" id="ARBA00022679"/>
    </source>
</evidence>
<comment type="subcellular location">
    <subcellularLocation>
        <location evidence="5">Cytoplasm</location>
    </subcellularLocation>
</comment>
<evidence type="ECO:0000256" key="2">
    <source>
        <dbReference type="ARBA" id="ARBA00004906"/>
    </source>
</evidence>
<dbReference type="EC" id="2.3.2.27" evidence="5"/>
<dbReference type="UniPathway" id="UPA00143"/>
<dbReference type="GO" id="GO:0005737">
    <property type="term" value="C:cytoplasm"/>
    <property type="evidence" value="ECO:0007669"/>
    <property type="project" value="UniProtKB-SubCell"/>
</dbReference>
<keyword evidence="10" id="KW-1185">Reference proteome</keyword>
<organism evidence="9 10">
    <name type="scientific">Lynx canadensis</name>
    <name type="common">Canada lynx</name>
    <name type="synonym">Felis canadensis</name>
    <dbReference type="NCBI Taxonomy" id="61383"/>
    <lineage>
        <taxon>Eukaryota</taxon>
        <taxon>Metazoa</taxon>
        <taxon>Chordata</taxon>
        <taxon>Craniata</taxon>
        <taxon>Vertebrata</taxon>
        <taxon>Euteleostomi</taxon>
        <taxon>Mammalia</taxon>
        <taxon>Eutheria</taxon>
        <taxon>Laurasiatheria</taxon>
        <taxon>Carnivora</taxon>
        <taxon>Feliformia</taxon>
        <taxon>Felidae</taxon>
        <taxon>Felinae</taxon>
        <taxon>Lynx</taxon>
    </lineage>
</organism>
<evidence type="ECO:0000256" key="5">
    <source>
        <dbReference type="RuleBase" id="RU367105"/>
    </source>
</evidence>
<feature type="region of interest" description="Disordered" evidence="6">
    <location>
        <begin position="88"/>
        <end position="122"/>
    </location>
</feature>
<dbReference type="InterPro" id="IPR012677">
    <property type="entry name" value="Nucleotide-bd_a/b_plait_sf"/>
</dbReference>
<evidence type="ECO:0000256" key="4">
    <source>
        <dbReference type="ARBA" id="ARBA00022723"/>
    </source>
</evidence>
<evidence type="ECO:0000256" key="6">
    <source>
        <dbReference type="SAM" id="MobiDB-lite"/>
    </source>
</evidence>
<feature type="compositionally biased region" description="Basic and acidic residues" evidence="6">
    <location>
        <begin position="110"/>
        <end position="120"/>
    </location>
</feature>
<dbReference type="Ensembl" id="ENSLCNT00005023795.1">
    <property type="protein sequence ID" value="ENSLCNP00005021255.1"/>
    <property type="gene ID" value="ENSLCNG00005013865.1"/>
</dbReference>
<comment type="pathway">
    <text evidence="2 5">Protein modification; protein ubiquitination.</text>
</comment>
<keyword evidence="3 5" id="KW-0808">Transferase</keyword>
<dbReference type="Pfam" id="PF23222">
    <property type="entry name" value="RRM_PARP14_1"/>
    <property type="match status" value="1"/>
</dbReference>
<dbReference type="AlphaFoldDB" id="A0A667H551"/>
<keyword evidence="4 5" id="KW-0479">Metal-binding</keyword>
<feature type="compositionally biased region" description="Polar residues" evidence="6">
    <location>
        <begin position="98"/>
        <end position="109"/>
    </location>
</feature>
<evidence type="ECO:0000256" key="1">
    <source>
        <dbReference type="ARBA" id="ARBA00000900"/>
    </source>
</evidence>
<dbReference type="InterPro" id="IPR057051">
    <property type="entry name" value="PARP14_RPM_1"/>
</dbReference>
<dbReference type="InterPro" id="IPR039399">
    <property type="entry name" value="Deltex_C_sf"/>
</dbReference>
<dbReference type="InterPro" id="IPR039398">
    <property type="entry name" value="Deltex_fam"/>
</dbReference>
<dbReference type="PANTHER" id="PTHR12622">
    <property type="entry name" value="DELTEX-RELATED"/>
    <property type="match status" value="1"/>
</dbReference>
<name>A0A667H551_LYNCA</name>
<evidence type="ECO:0000259" key="8">
    <source>
        <dbReference type="Pfam" id="PF23222"/>
    </source>
</evidence>
<comment type="similarity">
    <text evidence="5">Belongs to the Deltex family.</text>
</comment>
<evidence type="ECO:0000313" key="10">
    <source>
        <dbReference type="Proteomes" id="UP000472241"/>
    </source>
</evidence>
<keyword evidence="5" id="KW-0963">Cytoplasm</keyword>
<dbReference type="GO" id="GO:0016567">
    <property type="term" value="P:protein ubiquitination"/>
    <property type="evidence" value="ECO:0007669"/>
    <property type="project" value="UniProtKB-UniRule"/>
</dbReference>
<reference evidence="9" key="2">
    <citation type="submission" date="2025-09" db="UniProtKB">
        <authorList>
            <consortium name="Ensembl"/>
        </authorList>
    </citation>
    <scope>IDENTIFICATION</scope>
</reference>
<gene>
    <name evidence="9" type="primary">DTX3L</name>
</gene>
<evidence type="ECO:0000259" key="7">
    <source>
        <dbReference type="Pfam" id="PF18102"/>
    </source>
</evidence>
<feature type="domain" description="PAR14-like first RRM" evidence="8">
    <location>
        <begin position="11"/>
        <end position="84"/>
    </location>
</feature>
<proteinExistence type="inferred from homology"/>
<dbReference type="GO" id="GO:0061630">
    <property type="term" value="F:ubiquitin protein ligase activity"/>
    <property type="evidence" value="ECO:0007669"/>
    <property type="project" value="UniProtKB-UniRule"/>
</dbReference>
<dbReference type="GO" id="GO:0007219">
    <property type="term" value="P:Notch signaling pathway"/>
    <property type="evidence" value="ECO:0007669"/>
    <property type="project" value="InterPro"/>
</dbReference>
<feature type="domain" description="Deltex C-terminal" evidence="7">
    <location>
        <begin position="107"/>
        <end position="224"/>
    </location>
</feature>
<dbReference type="Pfam" id="PF18102">
    <property type="entry name" value="DTC"/>
    <property type="match status" value="1"/>
</dbReference>
<reference evidence="9" key="1">
    <citation type="submission" date="2025-08" db="UniProtKB">
        <authorList>
            <consortium name="Ensembl"/>
        </authorList>
    </citation>
    <scope>IDENTIFICATION</scope>
</reference>
<comment type="catalytic activity">
    <reaction evidence="1 5">
        <text>S-ubiquitinyl-[E2 ubiquitin-conjugating enzyme]-L-cysteine + [acceptor protein]-L-lysine = [E2 ubiquitin-conjugating enzyme]-L-cysteine + N(6)-ubiquitinyl-[acceptor protein]-L-lysine.</text>
        <dbReference type="EC" id="2.3.2.27"/>
    </reaction>
</comment>
<evidence type="ECO:0000313" key="9">
    <source>
        <dbReference type="Ensembl" id="ENSLCNP00005021255.1"/>
    </source>
</evidence>
<dbReference type="InterPro" id="IPR039396">
    <property type="entry name" value="Deltex_C"/>
</dbReference>
<sequence length="225" mass="25444">MASTLRSPSPLLVRVSESSPRTRLKLGIYFQSQNSGGGECTVQPLDPRDQVTFQVTFMEREAKERVLKKEKHQIIIDNKLVTVFLEPTENPTEKNARPRTSSLAQSQDASGERHPNKEHIPNAVDSCVQKEKHPNPGKAYSGVQRTAYLPNNEEGIEVLRLLRRAFNQKLIFTVGESRVLGISDVITWNDIHHKTSRFGGPQKFGYPDPGYLKRVKQELKDKGIE</sequence>
<dbReference type="Gene3D" id="3.30.70.330">
    <property type="match status" value="1"/>
</dbReference>
<dbReference type="Proteomes" id="UP000472241">
    <property type="component" value="Unplaced"/>
</dbReference>